<dbReference type="KEGG" id="pprt:ET464_01300"/>
<dbReference type="OrthoDB" id="3981340at2"/>
<accession>A0A4P6EQH6</accession>
<dbReference type="InterPro" id="IPR042099">
    <property type="entry name" value="ANL_N_sf"/>
</dbReference>
<dbReference type="PANTHER" id="PTHR43845">
    <property type="entry name" value="BLR5969 PROTEIN"/>
    <property type="match status" value="1"/>
</dbReference>
<dbReference type="SUPFAM" id="SSF56801">
    <property type="entry name" value="Acetyl-CoA synthetase-like"/>
    <property type="match status" value="1"/>
</dbReference>
<gene>
    <name evidence="1" type="ORF">ET464_01300</name>
</gene>
<organism evidence="1 2">
    <name type="scientific">Paenibacillus protaetiae</name>
    <dbReference type="NCBI Taxonomy" id="2509456"/>
    <lineage>
        <taxon>Bacteria</taxon>
        <taxon>Bacillati</taxon>
        <taxon>Bacillota</taxon>
        <taxon>Bacilli</taxon>
        <taxon>Bacillales</taxon>
        <taxon>Paenibacillaceae</taxon>
        <taxon>Paenibacillus</taxon>
    </lineage>
</organism>
<dbReference type="AlphaFoldDB" id="A0A4P6EQH6"/>
<name>A0A4P6EQH6_9BACL</name>
<dbReference type="RefSeq" id="WP_129437572.1">
    <property type="nucleotide sequence ID" value="NZ_CP035492.1"/>
</dbReference>
<sequence length="415" mass="45528">MLPQQLRELVEQTCAAFPWYKALLPNGGERAEVRLDELPLINGQLLERHYYTASMGGAFAVYRTSGTSSGGRKAIAYSKQDERHYLEVKAKLYDRLTAGAGIKRALADMGTGHAASTALDVFRRLGWEADAIPFEEPVEKHVLKLLQMKPDLLYTMPSILDRIIAASDDPSAFGVRRILLVGEVASPQWRRRAAERFGIGEDDIVDTYGSIEIGTIAYYDSVTGRYLFADGITAETVPAEALGEGFEPLPGGEAVLVLTSRLRDHFPALRFVTYDVVRDFAEIEIDGERVPSFAGIVKRIGKELKHGEKISVYDIEDAVYRFADQAQVKVAAYGRKLSVQIASDSITDERLGLIREAIEHQIPEIGSMIRGGLLDGIDVSLSKPQLSAAGGAIPVKSKKMHYGMPENDVIADGGE</sequence>
<dbReference type="Gene3D" id="3.40.50.12780">
    <property type="entry name" value="N-terminal domain of ligase-like"/>
    <property type="match status" value="1"/>
</dbReference>
<evidence type="ECO:0000313" key="1">
    <source>
        <dbReference type="EMBL" id="QAY65220.1"/>
    </source>
</evidence>
<dbReference type="PANTHER" id="PTHR43845:SF1">
    <property type="entry name" value="BLR5969 PROTEIN"/>
    <property type="match status" value="1"/>
</dbReference>
<dbReference type="EMBL" id="CP035492">
    <property type="protein sequence ID" value="QAY65220.1"/>
    <property type="molecule type" value="Genomic_DNA"/>
</dbReference>
<protein>
    <submittedName>
        <fullName evidence="1">CoF synthetase</fullName>
    </submittedName>
</protein>
<dbReference type="Proteomes" id="UP000293568">
    <property type="component" value="Chromosome"/>
</dbReference>
<evidence type="ECO:0000313" key="2">
    <source>
        <dbReference type="Proteomes" id="UP000293568"/>
    </source>
</evidence>
<keyword evidence="2" id="KW-1185">Reference proteome</keyword>
<reference evidence="1 2" key="1">
    <citation type="submission" date="2019-01" db="EMBL/GenBank/DDBJ databases">
        <title>Genome sequencing of strain FW100M-2.</title>
        <authorList>
            <person name="Heo J."/>
            <person name="Kim S.-J."/>
            <person name="Kim J.-S."/>
            <person name="Hong S.-B."/>
            <person name="Kwon S.-W."/>
        </authorList>
    </citation>
    <scope>NUCLEOTIDE SEQUENCE [LARGE SCALE GENOMIC DNA]</scope>
    <source>
        <strain evidence="1 2">FW100M-2</strain>
    </source>
</reference>
<proteinExistence type="predicted"/>